<feature type="region of interest" description="Disordered" evidence="7">
    <location>
        <begin position="88"/>
        <end position="111"/>
    </location>
</feature>
<accession>A0A9P6ZYF7</accession>
<evidence type="ECO:0000256" key="4">
    <source>
        <dbReference type="ARBA" id="ARBA00023242"/>
    </source>
</evidence>
<dbReference type="GO" id="GO:0007064">
    <property type="term" value="P:mitotic sister chromatid cohesion"/>
    <property type="evidence" value="ECO:0007669"/>
    <property type="project" value="InterPro"/>
</dbReference>
<evidence type="ECO:0000256" key="5">
    <source>
        <dbReference type="ARBA" id="ARBA00023306"/>
    </source>
</evidence>
<reference evidence="8" key="1">
    <citation type="journal article" date="2020" name="New Phytol.">
        <title>Comparative genomics reveals dynamic genome evolution in host specialist ectomycorrhizal fungi.</title>
        <authorList>
            <person name="Lofgren L.A."/>
            <person name="Nguyen N.H."/>
            <person name="Vilgalys R."/>
            <person name="Ruytinx J."/>
            <person name="Liao H.L."/>
            <person name="Branco S."/>
            <person name="Kuo A."/>
            <person name="LaButti K."/>
            <person name="Lipzen A."/>
            <person name="Andreopoulos W."/>
            <person name="Pangilinan J."/>
            <person name="Riley R."/>
            <person name="Hundley H."/>
            <person name="Na H."/>
            <person name="Barry K."/>
            <person name="Grigoriev I.V."/>
            <person name="Stajich J.E."/>
            <person name="Kennedy P.G."/>
        </authorList>
    </citation>
    <scope>NUCLEOTIDE SEQUENCE</scope>
    <source>
        <strain evidence="8">DOB743</strain>
    </source>
</reference>
<dbReference type="InterPro" id="IPR018607">
    <property type="entry name" value="Ctf8"/>
</dbReference>
<sequence>MLIDVCVSLSNAFNPKLPSCLAKLGHDELVLVELQGTLDIECDEDTTRDGQFVGKLNLKDANKPTLIVGHHLLEGKVVTLPKPLGVMHRKESSKRHSYPGDGDHSSRLAEDTSNPGVSWGIVAVVKKKIVFSKRPMPIVNLGGSTQRGQV</sequence>
<dbReference type="PANTHER" id="PTHR28605">
    <property type="entry name" value="CTF8, CHROMOSOME TRANSMISSION FIDELITY FACTOR 8 HOMOLOG (S. CEREVISIAE)"/>
    <property type="match status" value="1"/>
</dbReference>
<evidence type="ECO:0000256" key="3">
    <source>
        <dbReference type="ARBA" id="ARBA00023125"/>
    </source>
</evidence>
<evidence type="ECO:0000313" key="9">
    <source>
        <dbReference type="Proteomes" id="UP000714275"/>
    </source>
</evidence>
<comment type="similarity">
    <text evidence="6">Belongs to the CTF8 family.</text>
</comment>
<gene>
    <name evidence="8" type="ORF">EV702DRAFT_1090010</name>
</gene>
<dbReference type="PANTHER" id="PTHR28605:SF1">
    <property type="entry name" value="CHROMOSOME TRANSMISSION FIDELITY FACTOR 8"/>
    <property type="match status" value="1"/>
</dbReference>
<keyword evidence="4" id="KW-0539">Nucleus</keyword>
<evidence type="ECO:0000313" key="8">
    <source>
        <dbReference type="EMBL" id="KAG1779080.1"/>
    </source>
</evidence>
<organism evidence="8 9">
    <name type="scientific">Suillus placidus</name>
    <dbReference type="NCBI Taxonomy" id="48579"/>
    <lineage>
        <taxon>Eukaryota</taxon>
        <taxon>Fungi</taxon>
        <taxon>Dikarya</taxon>
        <taxon>Basidiomycota</taxon>
        <taxon>Agaricomycotina</taxon>
        <taxon>Agaricomycetes</taxon>
        <taxon>Agaricomycetidae</taxon>
        <taxon>Boletales</taxon>
        <taxon>Suillineae</taxon>
        <taxon>Suillaceae</taxon>
        <taxon>Suillus</taxon>
    </lineage>
</organism>
<proteinExistence type="inferred from homology"/>
<dbReference type="EMBL" id="JABBWD010000013">
    <property type="protein sequence ID" value="KAG1779080.1"/>
    <property type="molecule type" value="Genomic_DNA"/>
</dbReference>
<evidence type="ECO:0000256" key="2">
    <source>
        <dbReference type="ARBA" id="ARBA00022705"/>
    </source>
</evidence>
<dbReference type="Proteomes" id="UP000714275">
    <property type="component" value="Unassembled WGS sequence"/>
</dbReference>
<dbReference type="OrthoDB" id="121932at2759"/>
<evidence type="ECO:0000256" key="7">
    <source>
        <dbReference type="SAM" id="MobiDB-lite"/>
    </source>
</evidence>
<feature type="compositionally biased region" description="Basic and acidic residues" evidence="7">
    <location>
        <begin position="101"/>
        <end position="110"/>
    </location>
</feature>
<keyword evidence="9" id="KW-1185">Reference proteome</keyword>
<dbReference type="Pfam" id="PF09696">
    <property type="entry name" value="Ctf8"/>
    <property type="match status" value="1"/>
</dbReference>
<dbReference type="AlphaFoldDB" id="A0A9P6ZYF7"/>
<dbReference type="GO" id="GO:0031390">
    <property type="term" value="C:Ctf18 RFC-like complex"/>
    <property type="evidence" value="ECO:0007669"/>
    <property type="project" value="InterPro"/>
</dbReference>
<comment type="caution">
    <text evidence="8">The sequence shown here is derived from an EMBL/GenBank/DDBJ whole genome shotgun (WGS) entry which is preliminary data.</text>
</comment>
<evidence type="ECO:0000256" key="1">
    <source>
        <dbReference type="ARBA" id="ARBA00004123"/>
    </source>
</evidence>
<protein>
    <submittedName>
        <fullName evidence="8">Ctf8-domain-containing protein</fullName>
    </submittedName>
</protein>
<dbReference type="GO" id="GO:0006260">
    <property type="term" value="P:DNA replication"/>
    <property type="evidence" value="ECO:0007669"/>
    <property type="project" value="UniProtKB-KW"/>
</dbReference>
<keyword evidence="5" id="KW-0131">Cell cycle</keyword>
<keyword evidence="3" id="KW-0238">DNA-binding</keyword>
<comment type="subcellular location">
    <subcellularLocation>
        <location evidence="1">Nucleus</location>
    </subcellularLocation>
</comment>
<keyword evidence="2" id="KW-0235">DNA replication</keyword>
<evidence type="ECO:0000256" key="6">
    <source>
        <dbReference type="ARBA" id="ARBA00038447"/>
    </source>
</evidence>
<dbReference type="GO" id="GO:0003677">
    <property type="term" value="F:DNA binding"/>
    <property type="evidence" value="ECO:0007669"/>
    <property type="project" value="UniProtKB-KW"/>
</dbReference>
<name>A0A9P6ZYF7_9AGAM</name>